<accession>A0A3P6DX13</accession>
<protein>
    <submittedName>
        <fullName evidence="2">Uncharacterized protein</fullName>
    </submittedName>
</protein>
<dbReference type="GO" id="GO:0007019">
    <property type="term" value="P:microtubule depolymerization"/>
    <property type="evidence" value="ECO:0007669"/>
    <property type="project" value="TreeGrafter"/>
</dbReference>
<proteinExistence type="predicted"/>
<reference evidence="2" key="1">
    <citation type="submission" date="2018-11" db="EMBL/GenBank/DDBJ databases">
        <authorList>
            <consortium name="Genoscope - CEA"/>
            <person name="William W."/>
        </authorList>
    </citation>
    <scope>NUCLEOTIDE SEQUENCE</scope>
</reference>
<dbReference type="InterPro" id="IPR001680">
    <property type="entry name" value="WD40_rpt"/>
</dbReference>
<dbReference type="PROSITE" id="PS50082">
    <property type="entry name" value="WD_REPEATS_2"/>
    <property type="match status" value="1"/>
</dbReference>
<dbReference type="PANTHER" id="PTHR19845:SF0">
    <property type="entry name" value="KATANIN P80 WD40 REPEAT-CONTAINING SUBUNIT B1"/>
    <property type="match status" value="1"/>
</dbReference>
<feature type="repeat" description="WD" evidence="1">
    <location>
        <begin position="1"/>
        <end position="30"/>
    </location>
</feature>
<keyword evidence="1" id="KW-0853">WD repeat</keyword>
<organism evidence="2">
    <name type="scientific">Brassica oleracea</name>
    <name type="common">Wild cabbage</name>
    <dbReference type="NCBI Taxonomy" id="3712"/>
    <lineage>
        <taxon>Eukaryota</taxon>
        <taxon>Viridiplantae</taxon>
        <taxon>Streptophyta</taxon>
        <taxon>Embryophyta</taxon>
        <taxon>Tracheophyta</taxon>
        <taxon>Spermatophyta</taxon>
        <taxon>Magnoliopsida</taxon>
        <taxon>eudicotyledons</taxon>
        <taxon>Gunneridae</taxon>
        <taxon>Pentapetalae</taxon>
        <taxon>rosids</taxon>
        <taxon>malvids</taxon>
        <taxon>Brassicales</taxon>
        <taxon>Brassicaceae</taxon>
        <taxon>Brassiceae</taxon>
        <taxon>Brassica</taxon>
    </lineage>
</organism>
<dbReference type="EMBL" id="LR031875">
    <property type="protein sequence ID" value="VDD28361.1"/>
    <property type="molecule type" value="Genomic_DNA"/>
</dbReference>
<sequence length="104" mass="11867">MSSFQRIPATGSADRTVKFWDLETFELIGSGGPEVLLLYGRKKSLSDAYLFLRILILRLKKQRPLEGHQSLSEGCQFLKIQTLLRSQGRYHPREVYQALLIGSV</sequence>
<name>A0A3P6DX13_BRAOL</name>
<evidence type="ECO:0000313" key="2">
    <source>
        <dbReference type="EMBL" id="VDD28361.1"/>
    </source>
</evidence>
<dbReference type="PANTHER" id="PTHR19845">
    <property type="entry name" value="KATANIN P80 SUBUNIT"/>
    <property type="match status" value="1"/>
</dbReference>
<gene>
    <name evidence="2" type="ORF">BOLC9T53684H</name>
</gene>
<evidence type="ECO:0000256" key="1">
    <source>
        <dbReference type="PROSITE-ProRule" id="PRU00221"/>
    </source>
</evidence>
<dbReference type="AlphaFoldDB" id="A0A3P6DX13"/>
<dbReference type="GO" id="GO:0008352">
    <property type="term" value="C:katanin complex"/>
    <property type="evidence" value="ECO:0007669"/>
    <property type="project" value="TreeGrafter"/>
</dbReference>